<accession>A0A0D8JDI5</accession>
<evidence type="ECO:0000313" key="6">
    <source>
        <dbReference type="Proteomes" id="UP000032544"/>
    </source>
</evidence>
<dbReference type="AlphaFoldDB" id="A0A0D8JDI5"/>
<evidence type="ECO:0000256" key="1">
    <source>
        <dbReference type="ARBA" id="ARBA00006739"/>
    </source>
</evidence>
<evidence type="ECO:0000259" key="4">
    <source>
        <dbReference type="Pfam" id="PF00535"/>
    </source>
</evidence>
<dbReference type="Proteomes" id="UP000032544">
    <property type="component" value="Unassembled WGS sequence"/>
</dbReference>
<dbReference type="CDD" id="cd04186">
    <property type="entry name" value="GT_2_like_c"/>
    <property type="match status" value="1"/>
</dbReference>
<organism evidence="5 6">
    <name type="scientific">Draconibacterium sediminis</name>
    <dbReference type="NCBI Taxonomy" id="1544798"/>
    <lineage>
        <taxon>Bacteria</taxon>
        <taxon>Pseudomonadati</taxon>
        <taxon>Bacteroidota</taxon>
        <taxon>Bacteroidia</taxon>
        <taxon>Marinilabiliales</taxon>
        <taxon>Prolixibacteraceae</taxon>
        <taxon>Draconibacterium</taxon>
    </lineage>
</organism>
<sequence length="346" mass="39778">MSKNKKIAIVILNWNGVKLFPDYLPSVIEHSKGENIEVIVADNGSTDHSLEFLAANYPEVTLLDLKENYGFAKGYNVALNQIEADYFVLLNSDVKVEENWIQPCIDQFEQDEKVVAVQPKILSFNEPELFEYAGAAGGFIDKFGYPFCRGRILDHVEKDENLYDKPGEIFWASGACMFVRAEALKNSGGLDADFWAHMEEIDLCWRWKNQGFKIVYEPRSVVYHLGGGSLEYGNPKKVYLNFRNNLYMLFKNLPKKKFLPIFLTRMILDGVAAAKFLLGAEFKAFGAVAKAHRDFYKNLSALRKKRKELLKLASVNNHKQIYPKSIMWKFFVQKKHNFAELNFKPE</sequence>
<dbReference type="EMBL" id="JRHC01000001">
    <property type="protein sequence ID" value="KJF45000.1"/>
    <property type="molecule type" value="Genomic_DNA"/>
</dbReference>
<name>A0A0D8JDI5_9BACT</name>
<evidence type="ECO:0000256" key="3">
    <source>
        <dbReference type="ARBA" id="ARBA00022679"/>
    </source>
</evidence>
<evidence type="ECO:0000256" key="2">
    <source>
        <dbReference type="ARBA" id="ARBA00022676"/>
    </source>
</evidence>
<evidence type="ECO:0000313" key="5">
    <source>
        <dbReference type="EMBL" id="KJF45000.1"/>
    </source>
</evidence>
<dbReference type="Gene3D" id="3.90.550.10">
    <property type="entry name" value="Spore Coat Polysaccharide Biosynthesis Protein SpsA, Chain A"/>
    <property type="match status" value="1"/>
</dbReference>
<dbReference type="RefSeq" id="WP_045026720.1">
    <property type="nucleotide sequence ID" value="NZ_JRHC01000001.1"/>
</dbReference>
<comment type="caution">
    <text evidence="5">The sequence shown here is derived from an EMBL/GenBank/DDBJ whole genome shotgun (WGS) entry which is preliminary data.</text>
</comment>
<keyword evidence="3 5" id="KW-0808">Transferase</keyword>
<keyword evidence="2" id="KW-0328">Glycosyltransferase</keyword>
<dbReference type="Pfam" id="PF00535">
    <property type="entry name" value="Glycos_transf_2"/>
    <property type="match status" value="1"/>
</dbReference>
<dbReference type="PANTHER" id="PTHR43179">
    <property type="entry name" value="RHAMNOSYLTRANSFERASE WBBL"/>
    <property type="match status" value="1"/>
</dbReference>
<protein>
    <submittedName>
        <fullName evidence="5">Glycosyl transferase family 2</fullName>
    </submittedName>
</protein>
<feature type="domain" description="Glycosyltransferase 2-like" evidence="4">
    <location>
        <begin position="9"/>
        <end position="184"/>
    </location>
</feature>
<reference evidence="5 6" key="1">
    <citation type="submission" date="2014-09" db="EMBL/GenBank/DDBJ databases">
        <title>Draft Genome Sequence of Draconibacterium sp. JN14CK-3.</title>
        <authorList>
            <person name="Dong C."/>
            <person name="Lai Q."/>
            <person name="Shao Z."/>
        </authorList>
    </citation>
    <scope>NUCLEOTIDE SEQUENCE [LARGE SCALE GENOMIC DNA]</scope>
    <source>
        <strain evidence="5 6">JN14CK-3</strain>
    </source>
</reference>
<dbReference type="PATRIC" id="fig|1544798.3.peg.1243"/>
<dbReference type="STRING" id="1544798.LH29_06170"/>
<proteinExistence type="inferred from homology"/>
<keyword evidence="6" id="KW-1185">Reference proteome</keyword>
<dbReference type="SUPFAM" id="SSF53448">
    <property type="entry name" value="Nucleotide-diphospho-sugar transferases"/>
    <property type="match status" value="1"/>
</dbReference>
<gene>
    <name evidence="5" type="ORF">LH29_06170</name>
</gene>
<dbReference type="OrthoDB" id="9771846at2"/>
<dbReference type="GO" id="GO:0016757">
    <property type="term" value="F:glycosyltransferase activity"/>
    <property type="evidence" value="ECO:0007669"/>
    <property type="project" value="UniProtKB-KW"/>
</dbReference>
<comment type="similarity">
    <text evidence="1">Belongs to the glycosyltransferase 2 family.</text>
</comment>
<dbReference type="InterPro" id="IPR001173">
    <property type="entry name" value="Glyco_trans_2-like"/>
</dbReference>
<dbReference type="PANTHER" id="PTHR43179:SF12">
    <property type="entry name" value="GALACTOFURANOSYLTRANSFERASE GLFT2"/>
    <property type="match status" value="1"/>
</dbReference>
<dbReference type="InterPro" id="IPR029044">
    <property type="entry name" value="Nucleotide-diphossugar_trans"/>
</dbReference>